<evidence type="ECO:0000313" key="1">
    <source>
        <dbReference type="EMBL" id="RVW78776.1"/>
    </source>
</evidence>
<evidence type="ECO:0000313" key="2">
    <source>
        <dbReference type="Proteomes" id="UP000288805"/>
    </source>
</evidence>
<dbReference type="InterPro" id="IPR012337">
    <property type="entry name" value="RNaseH-like_sf"/>
</dbReference>
<proteinExistence type="predicted"/>
<dbReference type="Gene3D" id="3.30.420.10">
    <property type="entry name" value="Ribonuclease H-like superfamily/Ribonuclease H"/>
    <property type="match status" value="1"/>
</dbReference>
<dbReference type="SUPFAM" id="SSF53098">
    <property type="entry name" value="Ribonuclease H-like"/>
    <property type="match status" value="1"/>
</dbReference>
<dbReference type="Proteomes" id="UP000288805">
    <property type="component" value="Unassembled WGS sequence"/>
</dbReference>
<protein>
    <recommendedName>
        <fullName evidence="3">Integrase catalytic domain-containing protein</fullName>
    </recommendedName>
</protein>
<sequence length="192" mass="22291">MDGQTEAVNRSLGDLLRCLVEENPKQWEGMVAQEEFAHNYSRNQTIGKNPFEVFYWKQPMHLYDLAPSLEMGTNSLKGENLADLMKKLHEEIRLMIEESNAKYKKYANQKSVWSNFIVYLDSSYNSFSVFITLKPHLKAIYKIDRYLKGTLGKELLFQKVRELKLEVDLVGSMTNKRLTTGYCTFLEGDLVT</sequence>
<dbReference type="AlphaFoldDB" id="A0A438H2C6"/>
<reference evidence="1 2" key="1">
    <citation type="journal article" date="2018" name="PLoS Genet.">
        <title>Population sequencing reveals clonal diversity and ancestral inbreeding in the grapevine cultivar Chardonnay.</title>
        <authorList>
            <person name="Roach M.J."/>
            <person name="Johnson D.L."/>
            <person name="Bohlmann J."/>
            <person name="van Vuuren H.J."/>
            <person name="Jones S.J."/>
            <person name="Pretorius I.S."/>
            <person name="Schmidt S.A."/>
            <person name="Borneman A.R."/>
        </authorList>
    </citation>
    <scope>NUCLEOTIDE SEQUENCE [LARGE SCALE GENOMIC DNA]</scope>
    <source>
        <strain evidence="2">cv. Chardonnay</strain>
        <tissue evidence="1">Leaf</tissue>
    </source>
</reference>
<organism evidence="1 2">
    <name type="scientific">Vitis vinifera</name>
    <name type="common">Grape</name>
    <dbReference type="NCBI Taxonomy" id="29760"/>
    <lineage>
        <taxon>Eukaryota</taxon>
        <taxon>Viridiplantae</taxon>
        <taxon>Streptophyta</taxon>
        <taxon>Embryophyta</taxon>
        <taxon>Tracheophyta</taxon>
        <taxon>Spermatophyta</taxon>
        <taxon>Magnoliopsida</taxon>
        <taxon>eudicotyledons</taxon>
        <taxon>Gunneridae</taxon>
        <taxon>Pentapetalae</taxon>
        <taxon>rosids</taxon>
        <taxon>Vitales</taxon>
        <taxon>Vitaceae</taxon>
        <taxon>Viteae</taxon>
        <taxon>Vitis</taxon>
    </lineage>
</organism>
<dbReference type="InterPro" id="IPR036397">
    <property type="entry name" value="RNaseH_sf"/>
</dbReference>
<comment type="caution">
    <text evidence="1">The sequence shown here is derived from an EMBL/GenBank/DDBJ whole genome shotgun (WGS) entry which is preliminary data.</text>
</comment>
<gene>
    <name evidence="1" type="ORF">CK203_050959</name>
</gene>
<accession>A0A438H2C6</accession>
<dbReference type="EMBL" id="QGNW01000290">
    <property type="protein sequence ID" value="RVW78776.1"/>
    <property type="molecule type" value="Genomic_DNA"/>
</dbReference>
<name>A0A438H2C6_VITVI</name>
<evidence type="ECO:0008006" key="3">
    <source>
        <dbReference type="Google" id="ProtNLM"/>
    </source>
</evidence>
<dbReference type="GO" id="GO:0003676">
    <property type="term" value="F:nucleic acid binding"/>
    <property type="evidence" value="ECO:0007669"/>
    <property type="project" value="InterPro"/>
</dbReference>